<feature type="transmembrane region" description="Helical" evidence="6">
    <location>
        <begin position="490"/>
        <end position="511"/>
    </location>
</feature>
<dbReference type="Pfam" id="PF03772">
    <property type="entry name" value="Competence"/>
    <property type="match status" value="1"/>
</dbReference>
<keyword evidence="9" id="KW-1185">Reference proteome</keyword>
<feature type="transmembrane region" description="Helical" evidence="6">
    <location>
        <begin position="12"/>
        <end position="35"/>
    </location>
</feature>
<evidence type="ECO:0000256" key="6">
    <source>
        <dbReference type="SAM" id="Phobius"/>
    </source>
</evidence>
<keyword evidence="3 6" id="KW-0812">Transmembrane</keyword>
<keyword evidence="5 6" id="KW-0472">Membrane</keyword>
<reference evidence="8 9" key="1">
    <citation type="submission" date="2011-08" db="EMBL/GenBank/DDBJ databases">
        <title>The Genome Sequence of Clostridium hathewayi WAL-18680.</title>
        <authorList>
            <consortium name="The Broad Institute Genome Sequencing Platform"/>
            <person name="Earl A."/>
            <person name="Ward D."/>
            <person name="Feldgarden M."/>
            <person name="Gevers D."/>
            <person name="Finegold S.M."/>
            <person name="Summanen P.H."/>
            <person name="Molitoris D.R."/>
            <person name="Song M."/>
            <person name="Daigneault M."/>
            <person name="Allen-Vercoe E."/>
            <person name="Young S.K."/>
            <person name="Zeng Q."/>
            <person name="Gargeya S."/>
            <person name="Fitzgerald M."/>
            <person name="Haas B."/>
            <person name="Abouelleil A."/>
            <person name="Alvarado L."/>
            <person name="Arachchi H.M."/>
            <person name="Berlin A."/>
            <person name="Brown A."/>
            <person name="Chapman S.B."/>
            <person name="Chen Z."/>
            <person name="Dunbar C."/>
            <person name="Freedman E."/>
            <person name="Gearin G."/>
            <person name="Gellesch M."/>
            <person name="Goldberg J."/>
            <person name="Griggs A."/>
            <person name="Gujja S."/>
            <person name="Heiman D."/>
            <person name="Howarth C."/>
            <person name="Larson L."/>
            <person name="Lui A."/>
            <person name="MacDonald P.J.P."/>
            <person name="Montmayeur A."/>
            <person name="Murphy C."/>
            <person name="Neiman D."/>
            <person name="Pearson M."/>
            <person name="Priest M."/>
            <person name="Roberts A."/>
            <person name="Saif S."/>
            <person name="Shea T."/>
            <person name="Shenoy N."/>
            <person name="Sisk P."/>
            <person name="Stolte C."/>
            <person name="Sykes S."/>
            <person name="Wortman J."/>
            <person name="Nusbaum C."/>
            <person name="Birren B."/>
        </authorList>
    </citation>
    <scope>NUCLEOTIDE SEQUENCE [LARGE SCALE GENOMIC DNA]</scope>
    <source>
        <strain evidence="8 9">WAL-18680</strain>
    </source>
</reference>
<evidence type="ECO:0000256" key="3">
    <source>
        <dbReference type="ARBA" id="ARBA00022692"/>
    </source>
</evidence>
<feature type="transmembrane region" description="Helical" evidence="6">
    <location>
        <begin position="421"/>
        <end position="445"/>
    </location>
</feature>
<dbReference type="PANTHER" id="PTHR30619">
    <property type="entry name" value="DNA INTERNALIZATION/COMPETENCE PROTEIN COMEC/REC2"/>
    <property type="match status" value="1"/>
</dbReference>
<dbReference type="InterPro" id="IPR001279">
    <property type="entry name" value="Metallo-B-lactamas"/>
</dbReference>
<dbReference type="NCBIfam" id="TIGR00360">
    <property type="entry name" value="ComEC_N-term"/>
    <property type="match status" value="1"/>
</dbReference>
<dbReference type="SMART" id="SM00849">
    <property type="entry name" value="Lactamase_B"/>
    <property type="match status" value="1"/>
</dbReference>
<dbReference type="InterPro" id="IPR052159">
    <property type="entry name" value="Competence_DNA_uptake"/>
</dbReference>
<dbReference type="RefSeq" id="WP_006781903.1">
    <property type="nucleotide sequence ID" value="NZ_CP040506.1"/>
</dbReference>
<dbReference type="PANTHER" id="PTHR30619:SF1">
    <property type="entry name" value="RECOMBINATION PROTEIN 2"/>
    <property type="match status" value="1"/>
</dbReference>
<sequence>MYMAGGFVLGEVLALLPGNVGIGILVILAPGLLWLCGKRRSSRKPWTWFLLLLCLVGGFAGMNGYRKDGVEKEALRLTEGKRVWVRGIVEEIGEKEKSYGLTLSGCRGMGTGTWTGGELDGNEFVGSGEWDAPDMVVYVEKEKFERVEESLTVRLGMEVAVWGEIKEPSEARNPGEFDFKEYYRALGFRLQMFGEDMKVVDGPRKEGWKEPGWRYRDWLYRMRLAAGEVLESICEPEDYGIFQAAILGDKTALDDGVRRLYQRNGIAHLLAISGLHISLVGMCVYRGLRRAGMSYGAAGIIGAAAIVSYGILTGGSSSVMRAVCMLLVFLLAGYLGRSYDMLSAAGLACILILLEYPGLVTQAGFQLSFGAVAAIGGLGPWMVEKLEIKNSFGKTVVLGVAVQMVTCPVIVYHFYEYPIYGIVLNLVVIPLMGYVVVSGILGIALGAVWRPAGVVAVGSGHYILEFYRWLCSCVERLPGANLIVGQPRLWQIGVYIAAMAVLLWYVCCVLVQRYGQERGQKCGQKREQKCEQKHGIAEDNAGSHISIRRMIPYTLLAIGTVLCFFLLWQLPTKGLEVTFLDVGQGDGICIRSKDAVILVDGGSTDKKELGKNTMEPYLKSLGISQVDYAIVSHGDQDHINGLQYLLEENSDIRIKNLILPWLGREDPSYQSLVRLMESHGGQIHWMQAGERVKAGALSLTCLYHGSEHRKQERNEHSLVLELTYGQTAVLLTGDMSEAGEKDMLTQNTLLTPAPPIQVLKSAHHGSKYSSSESLLESVTPQWAIISCGEGNSYGHPHQETLDRYRNHGIKILITENTGAITAHMNGETISWSIFLHQDMD</sequence>
<dbReference type="InterPro" id="IPR025405">
    <property type="entry name" value="DUF4131"/>
</dbReference>
<dbReference type="InterPro" id="IPR004477">
    <property type="entry name" value="ComEC_N"/>
</dbReference>
<evidence type="ECO:0000256" key="1">
    <source>
        <dbReference type="ARBA" id="ARBA00004651"/>
    </source>
</evidence>
<dbReference type="AlphaFoldDB" id="G5IK84"/>
<comment type="caution">
    <text evidence="8">The sequence shown here is derived from an EMBL/GenBank/DDBJ whole genome shotgun (WGS) entry which is preliminary data.</text>
</comment>
<dbReference type="InterPro" id="IPR036866">
    <property type="entry name" value="RibonucZ/Hydroxyglut_hydro"/>
</dbReference>
<dbReference type="OrthoDB" id="9761531at2"/>
<feature type="transmembrane region" description="Helical" evidence="6">
    <location>
        <begin position="292"/>
        <end position="312"/>
    </location>
</feature>
<feature type="domain" description="Metallo-beta-lactamase" evidence="7">
    <location>
        <begin position="584"/>
        <end position="789"/>
    </location>
</feature>
<feature type="transmembrane region" description="Helical" evidence="6">
    <location>
        <begin position="47"/>
        <end position="65"/>
    </location>
</feature>
<evidence type="ECO:0000313" key="8">
    <source>
        <dbReference type="EMBL" id="EHI58148.1"/>
    </source>
</evidence>
<keyword evidence="4 6" id="KW-1133">Transmembrane helix</keyword>
<name>G5IK84_9FIRM</name>
<dbReference type="Gene3D" id="3.60.15.10">
    <property type="entry name" value="Ribonuclease Z/Hydroxyacylglutathione hydrolase-like"/>
    <property type="match status" value="1"/>
</dbReference>
<dbReference type="Pfam" id="PF13567">
    <property type="entry name" value="DUF4131"/>
    <property type="match status" value="1"/>
</dbReference>
<feature type="transmembrane region" description="Helical" evidence="6">
    <location>
        <begin position="550"/>
        <end position="570"/>
    </location>
</feature>
<protein>
    <submittedName>
        <fullName evidence="8">DNA internalization-like competence protein ComEC/Rec2</fullName>
    </submittedName>
</protein>
<evidence type="ECO:0000256" key="4">
    <source>
        <dbReference type="ARBA" id="ARBA00022989"/>
    </source>
</evidence>
<feature type="transmembrane region" description="Helical" evidence="6">
    <location>
        <begin position="342"/>
        <end position="359"/>
    </location>
</feature>
<organism evidence="8 9">
    <name type="scientific">Hungatella hathewayi WAL-18680</name>
    <dbReference type="NCBI Taxonomy" id="742737"/>
    <lineage>
        <taxon>Bacteria</taxon>
        <taxon>Bacillati</taxon>
        <taxon>Bacillota</taxon>
        <taxon>Clostridia</taxon>
        <taxon>Lachnospirales</taxon>
        <taxon>Lachnospiraceae</taxon>
        <taxon>Hungatella</taxon>
    </lineage>
</organism>
<dbReference type="CDD" id="cd07731">
    <property type="entry name" value="ComA-like_MBL-fold"/>
    <property type="match status" value="1"/>
</dbReference>
<dbReference type="PATRIC" id="fig|742737.3.peg.3896"/>
<proteinExistence type="predicted"/>
<feature type="transmembrane region" description="Helical" evidence="6">
    <location>
        <begin position="266"/>
        <end position="285"/>
    </location>
</feature>
<keyword evidence="2" id="KW-1003">Cell membrane</keyword>
<dbReference type="EMBL" id="ADLN01000107">
    <property type="protein sequence ID" value="EHI58148.1"/>
    <property type="molecule type" value="Genomic_DNA"/>
</dbReference>
<evidence type="ECO:0000256" key="2">
    <source>
        <dbReference type="ARBA" id="ARBA00022475"/>
    </source>
</evidence>
<evidence type="ECO:0000256" key="5">
    <source>
        <dbReference type="ARBA" id="ARBA00023136"/>
    </source>
</evidence>
<dbReference type="GO" id="GO:0005886">
    <property type="term" value="C:plasma membrane"/>
    <property type="evidence" value="ECO:0007669"/>
    <property type="project" value="UniProtKB-SubCell"/>
</dbReference>
<feature type="transmembrane region" description="Helical" evidence="6">
    <location>
        <begin position="318"/>
        <end position="335"/>
    </location>
</feature>
<dbReference type="HOGENOM" id="CLU_010363_2_2_9"/>
<dbReference type="SUPFAM" id="SSF56281">
    <property type="entry name" value="Metallo-hydrolase/oxidoreductase"/>
    <property type="match status" value="1"/>
</dbReference>
<evidence type="ECO:0000313" key="9">
    <source>
        <dbReference type="Proteomes" id="UP000005384"/>
    </source>
</evidence>
<dbReference type="Proteomes" id="UP000005384">
    <property type="component" value="Unassembled WGS sequence"/>
</dbReference>
<gene>
    <name evidence="8" type="ORF">HMPREF9473_03912</name>
</gene>
<accession>G5IK84</accession>
<feature type="transmembrane region" description="Helical" evidence="6">
    <location>
        <begin position="395"/>
        <end position="415"/>
    </location>
</feature>
<dbReference type="InterPro" id="IPR035681">
    <property type="entry name" value="ComA-like_MBL"/>
</dbReference>
<evidence type="ECO:0000259" key="7">
    <source>
        <dbReference type="SMART" id="SM00849"/>
    </source>
</evidence>
<dbReference type="Pfam" id="PF00753">
    <property type="entry name" value="Lactamase_B"/>
    <property type="match status" value="1"/>
</dbReference>
<comment type="subcellular location">
    <subcellularLocation>
        <location evidence="1">Cell membrane</location>
        <topology evidence="1">Multi-pass membrane protein</topology>
    </subcellularLocation>
</comment>